<evidence type="ECO:0000313" key="1">
    <source>
        <dbReference type="EMBL" id="ERM98406.1"/>
    </source>
</evidence>
<dbReference type="EMBL" id="KI395332">
    <property type="protein sequence ID" value="ERM98406.1"/>
    <property type="molecule type" value="Genomic_DNA"/>
</dbReference>
<dbReference type="HOGENOM" id="CLU_2625275_0_0_1"/>
<name>W1NPA2_AMBTC</name>
<proteinExistence type="predicted"/>
<dbReference type="AlphaFoldDB" id="W1NPA2"/>
<dbReference type="Proteomes" id="UP000017836">
    <property type="component" value="Unassembled WGS sequence"/>
</dbReference>
<gene>
    <name evidence="1" type="ORF">AMTR_s00072p00087060</name>
</gene>
<accession>W1NPA2</accession>
<sequence length="78" mass="8522">MELHLNNRLPSLEPCTANPNANATSSVLRPCGYNSTASFSEKKPRLRSGLWVLSVSERDLVAMVPFNLTGYVCKLVVG</sequence>
<keyword evidence="2" id="KW-1185">Reference proteome</keyword>
<dbReference type="Gramene" id="ERM98406">
    <property type="protein sequence ID" value="ERM98406"/>
    <property type="gene ID" value="AMTR_s00072p00087060"/>
</dbReference>
<organism evidence="1 2">
    <name type="scientific">Amborella trichopoda</name>
    <dbReference type="NCBI Taxonomy" id="13333"/>
    <lineage>
        <taxon>Eukaryota</taxon>
        <taxon>Viridiplantae</taxon>
        <taxon>Streptophyta</taxon>
        <taxon>Embryophyta</taxon>
        <taxon>Tracheophyta</taxon>
        <taxon>Spermatophyta</taxon>
        <taxon>Magnoliopsida</taxon>
        <taxon>Amborellales</taxon>
        <taxon>Amborellaceae</taxon>
        <taxon>Amborella</taxon>
    </lineage>
</organism>
<protein>
    <submittedName>
        <fullName evidence="1">Uncharacterized protein</fullName>
    </submittedName>
</protein>
<reference evidence="2" key="1">
    <citation type="journal article" date="2013" name="Science">
        <title>The Amborella genome and the evolution of flowering plants.</title>
        <authorList>
            <consortium name="Amborella Genome Project"/>
        </authorList>
    </citation>
    <scope>NUCLEOTIDE SEQUENCE [LARGE SCALE GENOMIC DNA]</scope>
</reference>
<evidence type="ECO:0000313" key="2">
    <source>
        <dbReference type="Proteomes" id="UP000017836"/>
    </source>
</evidence>